<dbReference type="PANTHER" id="PTHR11010:SF117">
    <property type="entry name" value="SERINE PROTEASE 16"/>
    <property type="match status" value="1"/>
</dbReference>
<proteinExistence type="inferred from homology"/>
<keyword evidence="7" id="KW-1185">Reference proteome</keyword>
<evidence type="ECO:0000256" key="1">
    <source>
        <dbReference type="ARBA" id="ARBA00011079"/>
    </source>
</evidence>
<evidence type="ECO:0000256" key="3">
    <source>
        <dbReference type="ARBA" id="ARBA00022729"/>
    </source>
</evidence>
<dbReference type="PANTHER" id="PTHR11010">
    <property type="entry name" value="PROTEASE S28 PRO-X CARBOXYPEPTIDASE-RELATED"/>
    <property type="match status" value="1"/>
</dbReference>
<keyword evidence="2" id="KW-0645">Protease</keyword>
<evidence type="ECO:0000256" key="4">
    <source>
        <dbReference type="ARBA" id="ARBA00022801"/>
    </source>
</evidence>
<sequence>MPMDHFDETNSKKFNNRFWANTDHYKSKGPLILYNVGESAADDSAILVIYSAMAQLAEKLNGVVVVMEHRFYGASGPNVASFFNHTKEDLLTFNVKQSIADMAYLAKHIKFHNVIIPMAPQTKVIVYGCSYSGALAAWAKDTYPDLFFAAVSSSAPVQAKMDFFEYYVPIMRFGPKHCILALQDVITYIDRILFANSTEDIFALKKIFSAQNLLDESFAELLMGNIGGSWQYGVNSSGNEFEETVCKYFPNQNTTYDDTIVHKNLISYARYVNSYSANVYCRNSAISLDKCLVESNFTINDLTHVSDTTAAWTWQTCCELGYFQASPPPKLPTIVSRKFSLNYFTTMCQQYFKKFGVPATPNINSVNDKYKGWNIQLNNTIWIDGEWDSWRELSVNAVSHKRKTDESMKQVSIIIPKSTHCLNVGAITEKSPQHIKDAFTQQHQTLKRWLADEH</sequence>
<dbReference type="Proteomes" id="UP000603453">
    <property type="component" value="Unassembled WGS sequence"/>
</dbReference>
<evidence type="ECO:0000256" key="2">
    <source>
        <dbReference type="ARBA" id="ARBA00022670"/>
    </source>
</evidence>
<evidence type="ECO:0000313" key="7">
    <source>
        <dbReference type="Proteomes" id="UP000603453"/>
    </source>
</evidence>
<dbReference type="Pfam" id="PF05577">
    <property type="entry name" value="Peptidase_S28"/>
    <property type="match status" value="1"/>
</dbReference>
<name>A0A8H7QYH3_9FUNG</name>
<evidence type="ECO:0000313" key="6">
    <source>
        <dbReference type="EMBL" id="KAG2201056.1"/>
    </source>
</evidence>
<dbReference type="EMBL" id="JAEPRD010000075">
    <property type="protein sequence ID" value="KAG2201056.1"/>
    <property type="molecule type" value="Genomic_DNA"/>
</dbReference>
<dbReference type="InterPro" id="IPR008758">
    <property type="entry name" value="Peptidase_S28"/>
</dbReference>
<keyword evidence="5" id="KW-0325">Glycoprotein</keyword>
<comment type="caution">
    <text evidence="6">The sequence shown here is derived from an EMBL/GenBank/DDBJ whole genome shotgun (WGS) entry which is preliminary data.</text>
</comment>
<dbReference type="GO" id="GO:0008239">
    <property type="term" value="F:dipeptidyl-peptidase activity"/>
    <property type="evidence" value="ECO:0007669"/>
    <property type="project" value="TreeGrafter"/>
</dbReference>
<organism evidence="6 7">
    <name type="scientific">Mucor saturninus</name>
    <dbReference type="NCBI Taxonomy" id="64648"/>
    <lineage>
        <taxon>Eukaryota</taxon>
        <taxon>Fungi</taxon>
        <taxon>Fungi incertae sedis</taxon>
        <taxon>Mucoromycota</taxon>
        <taxon>Mucoromycotina</taxon>
        <taxon>Mucoromycetes</taxon>
        <taxon>Mucorales</taxon>
        <taxon>Mucorineae</taxon>
        <taxon>Mucoraceae</taxon>
        <taxon>Mucor</taxon>
    </lineage>
</organism>
<evidence type="ECO:0000256" key="5">
    <source>
        <dbReference type="ARBA" id="ARBA00023180"/>
    </source>
</evidence>
<dbReference type="SUPFAM" id="SSF53474">
    <property type="entry name" value="alpha/beta-Hydrolases"/>
    <property type="match status" value="1"/>
</dbReference>
<dbReference type="GO" id="GO:0070008">
    <property type="term" value="F:serine-type exopeptidase activity"/>
    <property type="evidence" value="ECO:0007669"/>
    <property type="project" value="InterPro"/>
</dbReference>
<protein>
    <submittedName>
        <fullName evidence="6">Uncharacterized protein</fullName>
    </submittedName>
</protein>
<keyword evidence="4" id="KW-0378">Hydrolase</keyword>
<dbReference type="OrthoDB" id="1735038at2759"/>
<dbReference type="AlphaFoldDB" id="A0A8H7QYH3"/>
<keyword evidence="3" id="KW-0732">Signal</keyword>
<gene>
    <name evidence="6" type="ORF">INT47_010808</name>
</gene>
<reference evidence="6" key="1">
    <citation type="submission" date="2020-12" db="EMBL/GenBank/DDBJ databases">
        <title>Metabolic potential, ecology and presence of endohyphal bacteria is reflected in genomic diversity of Mucoromycotina.</title>
        <authorList>
            <person name="Muszewska A."/>
            <person name="Okrasinska A."/>
            <person name="Steczkiewicz K."/>
            <person name="Drgas O."/>
            <person name="Orlowska M."/>
            <person name="Perlinska-Lenart U."/>
            <person name="Aleksandrzak-Piekarczyk T."/>
            <person name="Szatraj K."/>
            <person name="Zielenkiewicz U."/>
            <person name="Pilsyk S."/>
            <person name="Malc E."/>
            <person name="Mieczkowski P."/>
            <person name="Kruszewska J.S."/>
            <person name="Biernat P."/>
            <person name="Pawlowska J."/>
        </authorList>
    </citation>
    <scope>NUCLEOTIDE SEQUENCE</scope>
    <source>
        <strain evidence="6">WA0000017839</strain>
    </source>
</reference>
<dbReference type="GO" id="GO:0006508">
    <property type="term" value="P:proteolysis"/>
    <property type="evidence" value="ECO:0007669"/>
    <property type="project" value="UniProtKB-KW"/>
</dbReference>
<dbReference type="InterPro" id="IPR029058">
    <property type="entry name" value="AB_hydrolase_fold"/>
</dbReference>
<comment type="similarity">
    <text evidence="1">Belongs to the peptidase S28 family.</text>
</comment>
<accession>A0A8H7QYH3</accession>
<dbReference type="Gene3D" id="3.40.50.1820">
    <property type="entry name" value="alpha/beta hydrolase"/>
    <property type="match status" value="2"/>
</dbReference>